<evidence type="ECO:0000313" key="3">
    <source>
        <dbReference type="Proteomes" id="UP000696184"/>
    </source>
</evidence>
<proteinExistence type="predicted"/>
<dbReference type="RefSeq" id="WP_198689831.1">
    <property type="nucleotide sequence ID" value="NZ_CAWPUD010000035.1"/>
</dbReference>
<reference evidence="2 3" key="1">
    <citation type="submission" date="2020-08" db="EMBL/GenBank/DDBJ databases">
        <title>Description of Xenorhabdus lircayensis sp. nov., the symbiotic bacterium associated with the entomopathogenic nematode Steirnernema unicornum.</title>
        <authorList>
            <person name="Castaneda-Alvarez C."/>
            <person name="Prodan S."/>
            <person name="Zamorano A."/>
            <person name="San-Blas E."/>
            <person name="Aballay E."/>
        </authorList>
    </citation>
    <scope>NUCLEOTIDE SEQUENCE [LARGE SCALE GENOMIC DNA]</scope>
    <source>
        <strain evidence="2 3">VLS</strain>
    </source>
</reference>
<keyword evidence="3" id="KW-1185">Reference proteome</keyword>
<dbReference type="EMBL" id="JACOII010000037">
    <property type="protein sequence ID" value="MBI6549049.1"/>
    <property type="molecule type" value="Genomic_DNA"/>
</dbReference>
<dbReference type="InterPro" id="IPR027417">
    <property type="entry name" value="P-loop_NTPase"/>
</dbReference>
<feature type="domain" description="ABC transporter" evidence="1">
    <location>
        <begin position="9"/>
        <end position="247"/>
    </location>
</feature>
<dbReference type="GO" id="GO:0005524">
    <property type="term" value="F:ATP binding"/>
    <property type="evidence" value="ECO:0007669"/>
    <property type="project" value="UniProtKB-KW"/>
</dbReference>
<comment type="caution">
    <text evidence="2">The sequence shown here is derived from an EMBL/GenBank/DDBJ whole genome shotgun (WGS) entry which is preliminary data.</text>
</comment>
<dbReference type="InterPro" id="IPR003439">
    <property type="entry name" value="ABC_transporter-like_ATP-bd"/>
</dbReference>
<dbReference type="SUPFAM" id="SSF52540">
    <property type="entry name" value="P-loop containing nucleoside triphosphate hydrolases"/>
    <property type="match status" value="1"/>
</dbReference>
<dbReference type="Pfam" id="PF00005">
    <property type="entry name" value="ABC_tran"/>
    <property type="match status" value="1"/>
</dbReference>
<keyword evidence="2" id="KW-0547">Nucleotide-binding</keyword>
<protein>
    <submittedName>
        <fullName evidence="2">ATP-binding cassette domain-containing protein</fullName>
    </submittedName>
</protein>
<dbReference type="PROSITE" id="PS50893">
    <property type="entry name" value="ABC_TRANSPORTER_2"/>
    <property type="match status" value="1"/>
</dbReference>
<dbReference type="InterPro" id="IPR015854">
    <property type="entry name" value="ABC_transpr_LolD-like"/>
</dbReference>
<evidence type="ECO:0000259" key="1">
    <source>
        <dbReference type="PROSITE" id="PS50893"/>
    </source>
</evidence>
<dbReference type="Proteomes" id="UP000696184">
    <property type="component" value="Unassembled WGS sequence"/>
</dbReference>
<dbReference type="Gene3D" id="3.40.50.300">
    <property type="entry name" value="P-loop containing nucleotide triphosphate hydrolases"/>
    <property type="match status" value="1"/>
</dbReference>
<organism evidence="2 3">
    <name type="scientific">Xenorhabdus lircayensis</name>
    <dbReference type="NCBI Taxonomy" id="2763499"/>
    <lineage>
        <taxon>Bacteria</taxon>
        <taxon>Pseudomonadati</taxon>
        <taxon>Pseudomonadota</taxon>
        <taxon>Gammaproteobacteria</taxon>
        <taxon>Enterobacterales</taxon>
        <taxon>Morganellaceae</taxon>
        <taxon>Xenorhabdus</taxon>
    </lineage>
</organism>
<dbReference type="PANTHER" id="PTHR24220">
    <property type="entry name" value="IMPORT ATP-BINDING PROTEIN"/>
    <property type="match status" value="1"/>
</dbReference>
<evidence type="ECO:0000313" key="2">
    <source>
        <dbReference type="EMBL" id="MBI6549049.1"/>
    </source>
</evidence>
<name>A0ABS0U584_9GAMM</name>
<sequence>MNLNQFKSIEVINISYGLTDTTVNHEMISDITFSIIPGEITLITGPKASTNRTILSIASGMLQPDQGDVLINNNKLKLMNDVELGKFHAENSGFIFQDFNLFSELTLLDNLLLSTSYGLSLSREQAEKIAKKSLDIVKLGDKSRYYPGELSENEKQLAAMAKAIVRRPEYLFADDPTRNLDHQAFQTFINIFKFIAHEQKGTVVIASQDSRLMKHADSVITLASGKAVKTYESFQEQRVLVQSLSVN</sequence>
<gene>
    <name evidence="2" type="ORF">H8A87_10035</name>
</gene>
<accession>A0ABS0U584</accession>
<keyword evidence="2" id="KW-0067">ATP-binding</keyword>